<gene>
    <name evidence="14" type="ORF">LCGC14_0542880</name>
</gene>
<proteinExistence type="predicted"/>
<dbReference type="GO" id="GO:0005886">
    <property type="term" value="C:plasma membrane"/>
    <property type="evidence" value="ECO:0007669"/>
    <property type="project" value="UniProtKB-SubCell"/>
</dbReference>
<feature type="domain" description="PLD phosphodiesterase" evidence="13">
    <location>
        <begin position="393"/>
        <end position="420"/>
    </location>
</feature>
<feature type="transmembrane region" description="Helical" evidence="12">
    <location>
        <begin position="6"/>
        <end position="28"/>
    </location>
</feature>
<evidence type="ECO:0000313" key="14">
    <source>
        <dbReference type="EMBL" id="KKN59348.1"/>
    </source>
</evidence>
<accession>A0A0F9V0J0</accession>
<dbReference type="PANTHER" id="PTHR21248:SF22">
    <property type="entry name" value="PHOSPHOLIPASE D"/>
    <property type="match status" value="1"/>
</dbReference>
<dbReference type="SUPFAM" id="SSF56024">
    <property type="entry name" value="Phospholipase D/nuclease"/>
    <property type="match status" value="2"/>
</dbReference>
<dbReference type="EMBL" id="LAZR01000729">
    <property type="protein sequence ID" value="KKN59348.1"/>
    <property type="molecule type" value="Genomic_DNA"/>
</dbReference>
<keyword evidence="3" id="KW-0444">Lipid biosynthesis</keyword>
<keyword evidence="6" id="KW-0677">Repeat</keyword>
<reference evidence="14" key="1">
    <citation type="journal article" date="2015" name="Nature">
        <title>Complex archaea that bridge the gap between prokaryotes and eukaryotes.</title>
        <authorList>
            <person name="Spang A."/>
            <person name="Saw J.H."/>
            <person name="Jorgensen S.L."/>
            <person name="Zaremba-Niedzwiedzka K."/>
            <person name="Martijn J."/>
            <person name="Lind A.E."/>
            <person name="van Eijk R."/>
            <person name="Schleper C."/>
            <person name="Guy L."/>
            <person name="Ettema T.J."/>
        </authorList>
    </citation>
    <scope>NUCLEOTIDE SEQUENCE</scope>
</reference>
<keyword evidence="10" id="KW-0594">Phospholipid biosynthesis</keyword>
<evidence type="ECO:0000256" key="8">
    <source>
        <dbReference type="ARBA" id="ARBA00023098"/>
    </source>
</evidence>
<keyword evidence="11" id="KW-1208">Phospholipid metabolism</keyword>
<dbReference type="Gene3D" id="3.30.870.10">
    <property type="entry name" value="Endonuclease Chain A"/>
    <property type="match status" value="2"/>
</dbReference>
<keyword evidence="8" id="KW-0443">Lipid metabolism</keyword>
<evidence type="ECO:0000256" key="10">
    <source>
        <dbReference type="ARBA" id="ARBA00023209"/>
    </source>
</evidence>
<evidence type="ECO:0000256" key="5">
    <source>
        <dbReference type="ARBA" id="ARBA00022692"/>
    </source>
</evidence>
<evidence type="ECO:0000256" key="2">
    <source>
        <dbReference type="ARBA" id="ARBA00022475"/>
    </source>
</evidence>
<dbReference type="GO" id="GO:0008808">
    <property type="term" value="F:cardiolipin synthase activity"/>
    <property type="evidence" value="ECO:0007669"/>
    <property type="project" value="InterPro"/>
</dbReference>
<keyword evidence="9 12" id="KW-0472">Membrane</keyword>
<evidence type="ECO:0000256" key="1">
    <source>
        <dbReference type="ARBA" id="ARBA00004651"/>
    </source>
</evidence>
<evidence type="ECO:0000256" key="3">
    <source>
        <dbReference type="ARBA" id="ARBA00022516"/>
    </source>
</evidence>
<evidence type="ECO:0000256" key="7">
    <source>
        <dbReference type="ARBA" id="ARBA00022989"/>
    </source>
</evidence>
<dbReference type="InterPro" id="IPR027379">
    <property type="entry name" value="CLS_N"/>
</dbReference>
<protein>
    <recommendedName>
        <fullName evidence="13">PLD phosphodiesterase domain-containing protein</fullName>
    </recommendedName>
</protein>
<keyword evidence="4" id="KW-0808">Transferase</keyword>
<evidence type="ECO:0000259" key="13">
    <source>
        <dbReference type="PROSITE" id="PS50035"/>
    </source>
</evidence>
<comment type="caution">
    <text evidence="14">The sequence shown here is derived from an EMBL/GenBank/DDBJ whole genome shotgun (WGS) entry which is preliminary data.</text>
</comment>
<evidence type="ECO:0000256" key="9">
    <source>
        <dbReference type="ARBA" id="ARBA00023136"/>
    </source>
</evidence>
<comment type="subcellular location">
    <subcellularLocation>
        <location evidence="1">Cell membrane</location>
        <topology evidence="1">Multi-pass membrane protein</topology>
    </subcellularLocation>
</comment>
<dbReference type="SMART" id="SM00155">
    <property type="entry name" value="PLDc"/>
    <property type="match status" value="2"/>
</dbReference>
<evidence type="ECO:0000256" key="4">
    <source>
        <dbReference type="ARBA" id="ARBA00022679"/>
    </source>
</evidence>
<dbReference type="PROSITE" id="PS50035">
    <property type="entry name" value="PLD"/>
    <property type="match status" value="2"/>
</dbReference>
<feature type="transmembrane region" description="Helical" evidence="12">
    <location>
        <begin position="40"/>
        <end position="58"/>
    </location>
</feature>
<sequence>MANVESILGWTLVVLYWLFTAAVTLRVVAKRNPVSVTLSWLLVIYILPIFGAALYLMLGELNLGKERARRAEAMVQPFLKSIATDFAASKAPINGGSLTQGIYQLLATRMGIGALGYRHMELLDTPELIFSRLCDDVRSAQNSIHIETYIWFPGGRVDELTEELINASARGVKVSLLIDHAGSRPFFRSSWRKRLTDAGIEVVPALPVRLLRALVQRIDLRMHRKLIVIDGRVAYSGSMNIADPLYFKKEAKVGAWVDIMLRLDGPAARGLDKVFAWDWEVETGLRRLEPAPPSAPACGKWLSILPSGPGVGDDLIGQAVLSSIYRANDSITISTPYFVPSEAIFNALCQAAERGVRVKVLIPERNDSKLVGWASRAFYERFLEAGGEIHLFRGGLLHTKAMLMDDQLALVGSVNLDIRSLQLNFELTVALFSPEGCASIRQLLDGYEAASHRLQLAEWQKRSRASRVLERGVFFLSPLL</sequence>
<feature type="domain" description="PLD phosphodiesterase" evidence="13">
    <location>
        <begin position="218"/>
        <end position="245"/>
    </location>
</feature>
<keyword evidence="2" id="KW-1003">Cell membrane</keyword>
<dbReference type="GO" id="GO:0032049">
    <property type="term" value="P:cardiolipin biosynthetic process"/>
    <property type="evidence" value="ECO:0007669"/>
    <property type="project" value="InterPro"/>
</dbReference>
<dbReference type="Pfam" id="PF13091">
    <property type="entry name" value="PLDc_2"/>
    <property type="match status" value="2"/>
</dbReference>
<dbReference type="NCBIfam" id="TIGR04265">
    <property type="entry name" value="bac_cardiolipin"/>
    <property type="match status" value="1"/>
</dbReference>
<evidence type="ECO:0000256" key="12">
    <source>
        <dbReference type="SAM" id="Phobius"/>
    </source>
</evidence>
<dbReference type="PANTHER" id="PTHR21248">
    <property type="entry name" value="CARDIOLIPIN SYNTHASE"/>
    <property type="match status" value="1"/>
</dbReference>
<name>A0A0F9V0J0_9ZZZZ</name>
<evidence type="ECO:0000256" key="11">
    <source>
        <dbReference type="ARBA" id="ARBA00023264"/>
    </source>
</evidence>
<keyword evidence="5 12" id="KW-0812">Transmembrane</keyword>
<dbReference type="Pfam" id="PF13396">
    <property type="entry name" value="PLDc_N"/>
    <property type="match status" value="1"/>
</dbReference>
<evidence type="ECO:0000256" key="6">
    <source>
        <dbReference type="ARBA" id="ARBA00022737"/>
    </source>
</evidence>
<dbReference type="CDD" id="cd09152">
    <property type="entry name" value="PLDc_EcCLS_like_1"/>
    <property type="match status" value="1"/>
</dbReference>
<keyword evidence="7 12" id="KW-1133">Transmembrane helix</keyword>
<dbReference type="InterPro" id="IPR001736">
    <property type="entry name" value="PLipase_D/transphosphatidylase"/>
</dbReference>
<dbReference type="AlphaFoldDB" id="A0A0F9V0J0"/>
<organism evidence="14">
    <name type="scientific">marine sediment metagenome</name>
    <dbReference type="NCBI Taxonomy" id="412755"/>
    <lineage>
        <taxon>unclassified sequences</taxon>
        <taxon>metagenomes</taxon>
        <taxon>ecological metagenomes</taxon>
    </lineage>
</organism>
<dbReference type="InterPro" id="IPR025202">
    <property type="entry name" value="PLD-like_dom"/>
</dbReference>
<dbReference type="InterPro" id="IPR022924">
    <property type="entry name" value="Cardiolipin_synthase"/>
</dbReference>